<reference evidence="1" key="1">
    <citation type="submission" date="2023-07" db="EMBL/GenBank/DDBJ databases">
        <authorList>
            <consortium name="AG Swart"/>
            <person name="Singh M."/>
            <person name="Singh A."/>
            <person name="Seah K."/>
            <person name="Emmerich C."/>
        </authorList>
    </citation>
    <scope>NUCLEOTIDE SEQUENCE</scope>
    <source>
        <strain evidence="1">DP1</strain>
    </source>
</reference>
<proteinExistence type="predicted"/>
<accession>A0AAD1XNJ5</accession>
<dbReference type="Proteomes" id="UP001295684">
    <property type="component" value="Unassembled WGS sequence"/>
</dbReference>
<comment type="caution">
    <text evidence="1">The sequence shown here is derived from an EMBL/GenBank/DDBJ whole genome shotgun (WGS) entry which is preliminary data.</text>
</comment>
<dbReference type="AlphaFoldDB" id="A0AAD1XNJ5"/>
<sequence>MALSPKSTADERVRVVPLLNLWAQLTPKSPADEILAFQLDPSPSEWEKPAVALKFLSACEYPTLVAIEVSALTSCKVYRVKSPNLFPSSPSVLTPHERLSPMRPKKPKAYLVRLVFLVQCGFSSEHKIFVWLWLEGEFVLNGSASSVIPSGFGFDVVLLEGYSRSEGIVIESLSVGKCGIKMIAPSLQVVVLVAELIFSVNSELASGLDLSFLGQTVVAILVLKLDGVLALTIFSWLRLVELEGVLGGLVLSLGLKLDKVVFVVDISLIEDISRESEEVAPVGKFAHL</sequence>
<evidence type="ECO:0000313" key="1">
    <source>
        <dbReference type="EMBL" id="CAI2376198.1"/>
    </source>
</evidence>
<organism evidence="1 2">
    <name type="scientific">Euplotes crassus</name>
    <dbReference type="NCBI Taxonomy" id="5936"/>
    <lineage>
        <taxon>Eukaryota</taxon>
        <taxon>Sar</taxon>
        <taxon>Alveolata</taxon>
        <taxon>Ciliophora</taxon>
        <taxon>Intramacronucleata</taxon>
        <taxon>Spirotrichea</taxon>
        <taxon>Hypotrichia</taxon>
        <taxon>Euplotida</taxon>
        <taxon>Euplotidae</taxon>
        <taxon>Moneuplotes</taxon>
    </lineage>
</organism>
<keyword evidence="2" id="KW-1185">Reference proteome</keyword>
<dbReference type="EMBL" id="CAMPGE010017740">
    <property type="protein sequence ID" value="CAI2376198.1"/>
    <property type="molecule type" value="Genomic_DNA"/>
</dbReference>
<evidence type="ECO:0000313" key="2">
    <source>
        <dbReference type="Proteomes" id="UP001295684"/>
    </source>
</evidence>
<protein>
    <submittedName>
        <fullName evidence="1">Uncharacterized protein</fullName>
    </submittedName>
</protein>
<name>A0AAD1XNJ5_EUPCR</name>
<gene>
    <name evidence="1" type="ORF">ECRASSUSDP1_LOCUS17567</name>
</gene>